<evidence type="ECO:0000313" key="2">
    <source>
        <dbReference type="EMBL" id="WEX80496.1"/>
    </source>
</evidence>
<reference evidence="2 3" key="1">
    <citation type="submission" date="2023-03" db="EMBL/GenBank/DDBJ databases">
        <authorList>
            <person name="Kaur S."/>
            <person name="Espinosa-Saiz D."/>
            <person name="Velazquez E."/>
            <person name="Menendez E."/>
            <person name="diCenzo G.C."/>
        </authorList>
    </citation>
    <scope>NUCLEOTIDE SEQUENCE [LARGE SCALE GENOMIC DNA]</scope>
    <source>
        <strain evidence="2 3">LMG 27395</strain>
    </source>
</reference>
<accession>A0ABY8CPC5</accession>
<gene>
    <name evidence="2" type="ORF">PYH38_001942</name>
</gene>
<sequence length="93" mass="10434">MSSHRYRIGDQIVLKDAPSRFLKHDGPCRIVGVLPAHNEPQYRVRFDGESFERCISESDIENQKSPPSPPEADELRGASGRSWVASLATKAKR</sequence>
<proteinExistence type="predicted"/>
<evidence type="ECO:0000256" key="1">
    <source>
        <dbReference type="SAM" id="MobiDB-lite"/>
    </source>
</evidence>
<protein>
    <submittedName>
        <fullName evidence="2">Cold-shock protein</fullName>
    </submittedName>
</protein>
<organism evidence="2 3">
    <name type="scientific">Sinorhizobium numidicum</name>
    <dbReference type="NCBI Taxonomy" id="680248"/>
    <lineage>
        <taxon>Bacteria</taxon>
        <taxon>Pseudomonadati</taxon>
        <taxon>Pseudomonadota</taxon>
        <taxon>Alphaproteobacteria</taxon>
        <taxon>Hyphomicrobiales</taxon>
        <taxon>Rhizobiaceae</taxon>
        <taxon>Sinorhizobium/Ensifer group</taxon>
        <taxon>Sinorhizobium</taxon>
    </lineage>
</organism>
<keyword evidence="3" id="KW-1185">Reference proteome</keyword>
<dbReference type="Proteomes" id="UP001235547">
    <property type="component" value="Chromosome 2"/>
</dbReference>
<dbReference type="RefSeq" id="WP_280731212.1">
    <property type="nucleotide sequence ID" value="NZ_CP120367.1"/>
</dbReference>
<feature type="region of interest" description="Disordered" evidence="1">
    <location>
        <begin position="58"/>
        <end position="93"/>
    </location>
</feature>
<dbReference type="EMBL" id="CP120370">
    <property type="protein sequence ID" value="WEX80496.1"/>
    <property type="molecule type" value="Genomic_DNA"/>
</dbReference>
<name>A0ABY8CPC5_9HYPH</name>
<evidence type="ECO:0000313" key="3">
    <source>
        <dbReference type="Proteomes" id="UP001235547"/>
    </source>
</evidence>